<dbReference type="SUPFAM" id="SSF109755">
    <property type="entry name" value="PhoU-like"/>
    <property type="match status" value="1"/>
</dbReference>
<evidence type="ECO:0000259" key="3">
    <source>
        <dbReference type="Pfam" id="PF01895"/>
    </source>
</evidence>
<evidence type="ECO:0000256" key="1">
    <source>
        <dbReference type="ARBA" id="ARBA00008107"/>
    </source>
</evidence>
<keyword evidence="2" id="KW-0963">Cytoplasm</keyword>
<feature type="domain" description="PhoU" evidence="3">
    <location>
        <begin position="118"/>
        <end position="203"/>
    </location>
</feature>
<dbReference type="Pfam" id="PF01895">
    <property type="entry name" value="PhoU"/>
    <property type="match status" value="2"/>
</dbReference>
<keyword evidence="5" id="KW-1185">Reference proteome</keyword>
<evidence type="ECO:0000313" key="4">
    <source>
        <dbReference type="EMBL" id="KWT90975.1"/>
    </source>
</evidence>
<keyword evidence="2" id="KW-0592">Phosphate transport</keyword>
<name>A0ABR5SID3_9BACT</name>
<proteinExistence type="inferred from homology"/>
<dbReference type="PANTHER" id="PTHR42930:SF3">
    <property type="entry name" value="PHOSPHATE-SPECIFIC TRANSPORT SYSTEM ACCESSORY PROTEIN PHOU"/>
    <property type="match status" value="1"/>
</dbReference>
<dbReference type="InterPro" id="IPR026022">
    <property type="entry name" value="PhoU_dom"/>
</dbReference>
<gene>
    <name evidence="4" type="ORF">ASN18_1059</name>
</gene>
<comment type="subunit">
    <text evidence="2">Homodimer.</text>
</comment>
<feature type="domain" description="PhoU" evidence="3">
    <location>
        <begin position="15"/>
        <end position="103"/>
    </location>
</feature>
<comment type="caution">
    <text evidence="4">The sequence shown here is derived from an EMBL/GenBank/DDBJ whole genome shotgun (WGS) entry which is preliminary data.</text>
</comment>
<dbReference type="Gene3D" id="1.20.58.220">
    <property type="entry name" value="Phosphate transport system protein phou homolog 2, domain 2"/>
    <property type="match status" value="2"/>
</dbReference>
<evidence type="ECO:0000256" key="2">
    <source>
        <dbReference type="PIRNR" id="PIRNR003107"/>
    </source>
</evidence>
<dbReference type="InterPro" id="IPR028366">
    <property type="entry name" value="PhoU"/>
</dbReference>
<comment type="subcellular location">
    <subcellularLocation>
        <location evidence="2">Cytoplasm</location>
    </subcellularLocation>
</comment>
<reference evidence="4 5" key="1">
    <citation type="submission" date="2015-11" db="EMBL/GenBank/DDBJ databases">
        <authorList>
            <person name="Lin W."/>
        </authorList>
    </citation>
    <scope>NUCLEOTIDE SEQUENCE [LARGE SCALE GENOMIC DNA]</scope>
    <source>
        <strain evidence="4 5">HCH-1</strain>
    </source>
</reference>
<comment type="similarity">
    <text evidence="1 2">Belongs to the PhoU family.</text>
</comment>
<dbReference type="Proteomes" id="UP000060487">
    <property type="component" value="Unassembled WGS sequence"/>
</dbReference>
<dbReference type="NCBIfam" id="TIGR02135">
    <property type="entry name" value="phoU_full"/>
    <property type="match status" value="1"/>
</dbReference>
<protein>
    <recommendedName>
        <fullName evidence="2">Phosphate-specific transport system accessory protein PhoU</fullName>
    </recommendedName>
</protein>
<dbReference type="InterPro" id="IPR038078">
    <property type="entry name" value="PhoU-like_sf"/>
</dbReference>
<dbReference type="PIRSF" id="PIRSF003107">
    <property type="entry name" value="PhoU"/>
    <property type="match status" value="1"/>
</dbReference>
<comment type="function">
    <text evidence="2">Plays a role in the regulation of phosphate uptake.</text>
</comment>
<organism evidence="4 5">
    <name type="scientific">Candidatus Magnetominusculus xianensis</name>
    <dbReference type="NCBI Taxonomy" id="1748249"/>
    <lineage>
        <taxon>Bacteria</taxon>
        <taxon>Pseudomonadati</taxon>
        <taxon>Nitrospirota</taxon>
        <taxon>Nitrospiria</taxon>
        <taxon>Nitrospirales</taxon>
        <taxon>Nitrospiraceae</taxon>
        <taxon>Candidatus Magnetominusculus</taxon>
    </lineage>
</organism>
<dbReference type="RefSeq" id="WP_085051703.1">
    <property type="nucleotide sequence ID" value="NZ_LNQR01000034.1"/>
</dbReference>
<dbReference type="PANTHER" id="PTHR42930">
    <property type="entry name" value="PHOSPHATE-SPECIFIC TRANSPORT SYSTEM ACCESSORY PROTEIN PHOU"/>
    <property type="match status" value="1"/>
</dbReference>
<sequence length="221" mass="24407">MPLKDNELVKLRDDIMKMASLVEAAIDSAIKSLLNMDTALAQMVVRNDHFVNALDVQIDEACIVLIALRQPVAGDLRFITTAMKITTDLERMADNAVNIANRVVELPSEIPELALVSIPKMREIALGMLTDAVASFLSGDKGLAMDVITRDQLLDGFNEKLLNELVELMTKDTSLIIPASKLSSISRYIERIGDHATNIAEMVIYMVEGQIIKHMKSSLNQ</sequence>
<keyword evidence="2" id="KW-0813">Transport</keyword>
<accession>A0ABR5SID3</accession>
<dbReference type="EMBL" id="LNQR01000034">
    <property type="protein sequence ID" value="KWT90975.1"/>
    <property type="molecule type" value="Genomic_DNA"/>
</dbReference>
<evidence type="ECO:0000313" key="5">
    <source>
        <dbReference type="Proteomes" id="UP000060487"/>
    </source>
</evidence>